<evidence type="ECO:0000256" key="1">
    <source>
        <dbReference type="SAM" id="Phobius"/>
    </source>
</evidence>
<dbReference type="Pfam" id="PF24377">
    <property type="entry name" value="DUF7533"/>
    <property type="match status" value="1"/>
</dbReference>
<dbReference type="Proteomes" id="UP001595660">
    <property type="component" value="Unassembled WGS sequence"/>
</dbReference>
<dbReference type="EMBL" id="JBHRWN010000002">
    <property type="protein sequence ID" value="MFC3478124.1"/>
    <property type="molecule type" value="Genomic_DNA"/>
</dbReference>
<keyword evidence="1" id="KW-0472">Membrane</keyword>
<name>A0ABD5NG54_9EURY</name>
<keyword evidence="3" id="KW-1185">Reference proteome</keyword>
<dbReference type="GeneID" id="69118874"/>
<comment type="caution">
    <text evidence="2">The sequence shown here is derived from an EMBL/GenBank/DDBJ whole genome shotgun (WGS) entry which is preliminary data.</text>
</comment>
<reference evidence="2 3" key="1">
    <citation type="journal article" date="2019" name="Int. J. Syst. Evol. Microbiol.">
        <title>The Global Catalogue of Microorganisms (GCM) 10K type strain sequencing project: providing services to taxonomists for standard genome sequencing and annotation.</title>
        <authorList>
            <consortium name="The Broad Institute Genomics Platform"/>
            <consortium name="The Broad Institute Genome Sequencing Center for Infectious Disease"/>
            <person name="Wu L."/>
            <person name="Ma J."/>
        </authorList>
    </citation>
    <scope>NUCLEOTIDE SEQUENCE [LARGE SCALE GENOMIC DNA]</scope>
    <source>
        <strain evidence="2 3">CGMCC 1.12562</strain>
    </source>
</reference>
<sequence length="78" mass="8095">MKILDAISLAVAVAFAAPAALFGVETLLGGDQTGWVFLGFAAGILAFERYLTTPTDLPALAAQKTAEVVAEDPDDDNQ</sequence>
<feature type="transmembrane region" description="Helical" evidence="1">
    <location>
        <begin position="33"/>
        <end position="51"/>
    </location>
</feature>
<keyword evidence="1" id="KW-1133">Transmembrane helix</keyword>
<protein>
    <submittedName>
        <fullName evidence="2">Uncharacterized protein</fullName>
    </submittedName>
</protein>
<keyword evidence="1" id="KW-0812">Transmembrane</keyword>
<evidence type="ECO:0000313" key="3">
    <source>
        <dbReference type="Proteomes" id="UP001595660"/>
    </source>
</evidence>
<organism evidence="2 3">
    <name type="scientific">Halobacterium litoreum</name>
    <dbReference type="NCBI Taxonomy" id="2039234"/>
    <lineage>
        <taxon>Archaea</taxon>
        <taxon>Methanobacteriati</taxon>
        <taxon>Methanobacteriota</taxon>
        <taxon>Stenosarchaea group</taxon>
        <taxon>Halobacteria</taxon>
        <taxon>Halobacteriales</taxon>
        <taxon>Halobacteriaceae</taxon>
        <taxon>Halobacterium</taxon>
    </lineage>
</organism>
<evidence type="ECO:0000313" key="2">
    <source>
        <dbReference type="EMBL" id="MFC3478124.1"/>
    </source>
</evidence>
<dbReference type="AlphaFoldDB" id="A0ABD5NG54"/>
<gene>
    <name evidence="2" type="ORF">ACFOKC_10355</name>
</gene>
<dbReference type="InterPro" id="IPR055955">
    <property type="entry name" value="DUF7533"/>
</dbReference>
<accession>A0ABD5NG54</accession>
<proteinExistence type="predicted"/>
<dbReference type="RefSeq" id="WP_232570759.1">
    <property type="nucleotide sequence ID" value="NZ_CP089466.1"/>
</dbReference>